<dbReference type="Proteomes" id="UP000612282">
    <property type="component" value="Unassembled WGS sequence"/>
</dbReference>
<dbReference type="PANTHER" id="PTHR43249:SF1">
    <property type="entry name" value="D-GLUCOSIDE 3-DEHYDROGENASE"/>
    <property type="match status" value="1"/>
</dbReference>
<gene>
    <name evidence="3" type="ORF">Aco03nite_081690</name>
</gene>
<dbReference type="InterPro" id="IPR052515">
    <property type="entry name" value="Gfo/Idh/MocA_Oxidoreductase"/>
</dbReference>
<comment type="caution">
    <text evidence="3">The sequence shown here is derived from an EMBL/GenBank/DDBJ whole genome shotgun (WGS) entry which is preliminary data.</text>
</comment>
<dbReference type="Gene3D" id="3.30.360.10">
    <property type="entry name" value="Dihydrodipicolinate Reductase, domain 2"/>
    <property type="match status" value="1"/>
</dbReference>
<organism evidence="3 4">
    <name type="scientific">Actinoplanes couchii</name>
    <dbReference type="NCBI Taxonomy" id="403638"/>
    <lineage>
        <taxon>Bacteria</taxon>
        <taxon>Bacillati</taxon>
        <taxon>Actinomycetota</taxon>
        <taxon>Actinomycetes</taxon>
        <taxon>Micromonosporales</taxon>
        <taxon>Micromonosporaceae</taxon>
        <taxon>Actinoplanes</taxon>
    </lineage>
</organism>
<dbReference type="PANTHER" id="PTHR43249">
    <property type="entry name" value="UDP-N-ACETYL-2-AMINO-2-DEOXY-D-GLUCURONATE OXIDASE"/>
    <property type="match status" value="1"/>
</dbReference>
<reference evidence="3 4" key="1">
    <citation type="submission" date="2021-01" db="EMBL/GenBank/DDBJ databases">
        <title>Whole genome shotgun sequence of Actinoplanes couchii NBRC 106145.</title>
        <authorList>
            <person name="Komaki H."/>
            <person name="Tamura T."/>
        </authorList>
    </citation>
    <scope>NUCLEOTIDE SEQUENCE [LARGE SCALE GENOMIC DNA]</scope>
    <source>
        <strain evidence="3 4">NBRC 106145</strain>
    </source>
</reference>
<dbReference type="Pfam" id="PF22725">
    <property type="entry name" value="GFO_IDH_MocA_C3"/>
    <property type="match status" value="1"/>
</dbReference>
<evidence type="ECO:0000313" key="4">
    <source>
        <dbReference type="Proteomes" id="UP000612282"/>
    </source>
</evidence>
<dbReference type="EMBL" id="BOMG01000102">
    <property type="protein sequence ID" value="GID59765.1"/>
    <property type="molecule type" value="Genomic_DNA"/>
</dbReference>
<sequence>MKRFTRRAAIIGTGAIAAAHAEALRAHGDRVQTVAVHDLALDRAEAFAEAWRIPSVHASIDELLANEIDLVHLCTPPSTHLPIALRCLEAGVTVLVEKPPTLSLAELDRLAEAAAKSGAYLATVFQHRFGSGAAHLRGLVDAGTLGPSLLATCHTLWYRDDAYFQVPWRGKWETEGGGPTMGHGIHQFDLLLSVLGDWERVTAIAARRSRPVQTEDVSMALVEFADGTVASVVNSVVSARQTSSLRFDFEKATIELDHLYGYSDADWTVTPAPGSPDVTWPAGTSKSGHHDQIGLLLDALDAGIEPPVSVGDTRRTMEFIAALYASAATGQQVRRGDIKDGHPFYGSMNGNRWTFG</sequence>
<evidence type="ECO:0000259" key="2">
    <source>
        <dbReference type="Pfam" id="PF22725"/>
    </source>
</evidence>
<dbReference type="Pfam" id="PF01408">
    <property type="entry name" value="GFO_IDH_MocA"/>
    <property type="match status" value="1"/>
</dbReference>
<dbReference type="RefSeq" id="WP_203806165.1">
    <property type="nucleotide sequence ID" value="NZ_BAAAQE010000005.1"/>
</dbReference>
<feature type="domain" description="Gfo/Idh/MocA-like oxidoreductase N-terminal" evidence="1">
    <location>
        <begin position="7"/>
        <end position="121"/>
    </location>
</feature>
<accession>A0ABQ3XMS3</accession>
<evidence type="ECO:0000259" key="1">
    <source>
        <dbReference type="Pfam" id="PF01408"/>
    </source>
</evidence>
<name>A0ABQ3XMS3_9ACTN</name>
<evidence type="ECO:0000313" key="3">
    <source>
        <dbReference type="EMBL" id="GID59765.1"/>
    </source>
</evidence>
<dbReference type="SUPFAM" id="SSF51735">
    <property type="entry name" value="NAD(P)-binding Rossmann-fold domains"/>
    <property type="match status" value="1"/>
</dbReference>
<keyword evidence="4" id="KW-1185">Reference proteome</keyword>
<feature type="domain" description="GFO/IDH/MocA-like oxidoreductase" evidence="2">
    <location>
        <begin position="135"/>
        <end position="255"/>
    </location>
</feature>
<dbReference type="InterPro" id="IPR055170">
    <property type="entry name" value="GFO_IDH_MocA-like_dom"/>
</dbReference>
<dbReference type="InterPro" id="IPR036291">
    <property type="entry name" value="NAD(P)-bd_dom_sf"/>
</dbReference>
<dbReference type="InterPro" id="IPR000683">
    <property type="entry name" value="Gfo/Idh/MocA-like_OxRdtase_N"/>
</dbReference>
<protein>
    <submittedName>
        <fullName evidence="3">Oxidoreductase</fullName>
    </submittedName>
</protein>
<dbReference type="SUPFAM" id="SSF55347">
    <property type="entry name" value="Glyceraldehyde-3-phosphate dehydrogenase-like, C-terminal domain"/>
    <property type="match status" value="1"/>
</dbReference>
<proteinExistence type="predicted"/>
<dbReference type="Gene3D" id="3.40.50.720">
    <property type="entry name" value="NAD(P)-binding Rossmann-like Domain"/>
    <property type="match status" value="1"/>
</dbReference>